<dbReference type="AlphaFoldDB" id="A0AA35TKR9"/>
<accession>A0AA35TKR9</accession>
<evidence type="ECO:0000313" key="2">
    <source>
        <dbReference type="Proteomes" id="UP001174909"/>
    </source>
</evidence>
<dbReference type="EMBL" id="CASHTH010003787">
    <property type="protein sequence ID" value="CAI8049381.1"/>
    <property type="molecule type" value="Genomic_DNA"/>
</dbReference>
<organism evidence="1 2">
    <name type="scientific">Geodia barretti</name>
    <name type="common">Barrett's horny sponge</name>
    <dbReference type="NCBI Taxonomy" id="519541"/>
    <lineage>
        <taxon>Eukaryota</taxon>
        <taxon>Metazoa</taxon>
        <taxon>Porifera</taxon>
        <taxon>Demospongiae</taxon>
        <taxon>Heteroscleromorpha</taxon>
        <taxon>Tetractinellida</taxon>
        <taxon>Astrophorina</taxon>
        <taxon>Geodiidae</taxon>
        <taxon>Geodia</taxon>
    </lineage>
</organism>
<gene>
    <name evidence="1" type="ORF">GBAR_LOCUS27200</name>
</gene>
<comment type="caution">
    <text evidence="1">The sequence shown here is derived from an EMBL/GenBank/DDBJ whole genome shotgun (WGS) entry which is preliminary data.</text>
</comment>
<dbReference type="Proteomes" id="UP001174909">
    <property type="component" value="Unassembled WGS sequence"/>
</dbReference>
<reference evidence="1" key="1">
    <citation type="submission" date="2023-03" db="EMBL/GenBank/DDBJ databases">
        <authorList>
            <person name="Steffen K."/>
            <person name="Cardenas P."/>
        </authorList>
    </citation>
    <scope>NUCLEOTIDE SEQUENCE</scope>
</reference>
<name>A0AA35TKR9_GEOBA</name>
<proteinExistence type="predicted"/>
<keyword evidence="2" id="KW-1185">Reference proteome</keyword>
<sequence>MMRPAEGILRSHDTEIEANPDNEICKFSVGWVCSTWTSERKAGSKEGETAALGVEPCCVAPILVVGHLDSGGWMTRPYFSKRLLHSSLQSNINS</sequence>
<protein>
    <submittedName>
        <fullName evidence="1">Uncharacterized protein</fullName>
    </submittedName>
</protein>
<evidence type="ECO:0000313" key="1">
    <source>
        <dbReference type="EMBL" id="CAI8049381.1"/>
    </source>
</evidence>